<dbReference type="SUPFAM" id="SSF82714">
    <property type="entry name" value="Multidrug efflux transporter AcrB TolC docking domain, DN and DC subdomains"/>
    <property type="match status" value="2"/>
</dbReference>
<feature type="transmembrane region" description="Helical" evidence="1">
    <location>
        <begin position="12"/>
        <end position="30"/>
    </location>
</feature>
<dbReference type="RefSeq" id="WP_071136094.1">
    <property type="nucleotide sequence ID" value="NZ_DUQN01000112.1"/>
</dbReference>
<dbReference type="PANTHER" id="PTHR32063">
    <property type="match status" value="1"/>
</dbReference>
<dbReference type="Gene3D" id="3.30.70.1320">
    <property type="entry name" value="Multidrug efflux transporter AcrB pore domain like"/>
    <property type="match status" value="1"/>
</dbReference>
<dbReference type="SUPFAM" id="SSF82866">
    <property type="entry name" value="Multidrug efflux transporter AcrB transmembrane domain"/>
    <property type="match status" value="2"/>
</dbReference>
<feature type="transmembrane region" description="Helical" evidence="1">
    <location>
        <begin position="473"/>
        <end position="496"/>
    </location>
</feature>
<dbReference type="SUPFAM" id="SSF82693">
    <property type="entry name" value="Multidrug efflux transporter AcrB pore domain, PN1, PN2, PC1 and PC2 subdomains"/>
    <property type="match status" value="2"/>
</dbReference>
<feature type="transmembrane region" description="Helical" evidence="1">
    <location>
        <begin position="911"/>
        <end position="935"/>
    </location>
</feature>
<keyword evidence="1" id="KW-0472">Membrane</keyword>
<keyword evidence="3" id="KW-1185">Reference proteome</keyword>
<evidence type="ECO:0000313" key="2">
    <source>
        <dbReference type="EMBL" id="SCM55812.1"/>
    </source>
</evidence>
<dbReference type="KEGG" id="pmuc:ING2E5A_0584"/>
<dbReference type="PRINTS" id="PR00702">
    <property type="entry name" value="ACRIFLAVINRP"/>
</dbReference>
<feature type="transmembrane region" description="Helical" evidence="1">
    <location>
        <begin position="881"/>
        <end position="905"/>
    </location>
</feature>
<feature type="transmembrane region" description="Helical" evidence="1">
    <location>
        <begin position="370"/>
        <end position="389"/>
    </location>
</feature>
<name>A0A1G4G4G8_9BACT</name>
<organism evidence="2 3">
    <name type="scientific">Petrimonas mucosa</name>
    <dbReference type="NCBI Taxonomy" id="1642646"/>
    <lineage>
        <taxon>Bacteria</taxon>
        <taxon>Pseudomonadati</taxon>
        <taxon>Bacteroidota</taxon>
        <taxon>Bacteroidia</taxon>
        <taxon>Bacteroidales</taxon>
        <taxon>Dysgonomonadaceae</taxon>
        <taxon>Petrimonas</taxon>
    </lineage>
</organism>
<feature type="transmembrane region" description="Helical" evidence="1">
    <location>
        <begin position="401"/>
        <end position="421"/>
    </location>
</feature>
<dbReference type="Pfam" id="PF00873">
    <property type="entry name" value="ACR_tran"/>
    <property type="match status" value="1"/>
</dbReference>
<keyword evidence="1" id="KW-1133">Transmembrane helix</keyword>
<accession>A0A1G4G4G8</accession>
<dbReference type="GO" id="GO:0005886">
    <property type="term" value="C:plasma membrane"/>
    <property type="evidence" value="ECO:0007669"/>
    <property type="project" value="TreeGrafter"/>
</dbReference>
<dbReference type="InterPro" id="IPR001036">
    <property type="entry name" value="Acrflvin-R"/>
</dbReference>
<feature type="transmembrane region" description="Helical" evidence="1">
    <location>
        <begin position="441"/>
        <end position="461"/>
    </location>
</feature>
<dbReference type="Gene3D" id="3.30.70.1440">
    <property type="entry name" value="Multidrug efflux transporter AcrB pore domain"/>
    <property type="match status" value="1"/>
</dbReference>
<evidence type="ECO:0000313" key="3">
    <source>
        <dbReference type="Proteomes" id="UP000178485"/>
    </source>
</evidence>
<feature type="transmembrane region" description="Helical" evidence="1">
    <location>
        <begin position="956"/>
        <end position="975"/>
    </location>
</feature>
<dbReference type="GO" id="GO:0042910">
    <property type="term" value="F:xenobiotic transmembrane transporter activity"/>
    <property type="evidence" value="ECO:0007669"/>
    <property type="project" value="TreeGrafter"/>
</dbReference>
<dbReference type="Gene3D" id="3.30.2090.10">
    <property type="entry name" value="Multidrug efflux transporter AcrB TolC docking domain, DN and DC subdomains"/>
    <property type="match status" value="2"/>
</dbReference>
<dbReference type="InterPro" id="IPR027463">
    <property type="entry name" value="AcrB_DN_DC_subdom"/>
</dbReference>
<dbReference type="Gene3D" id="3.30.70.1430">
    <property type="entry name" value="Multidrug efflux transporter AcrB pore domain"/>
    <property type="match status" value="2"/>
</dbReference>
<dbReference type="PANTHER" id="PTHR32063:SF0">
    <property type="entry name" value="SWARMING MOTILITY PROTEIN SWRC"/>
    <property type="match status" value="1"/>
</dbReference>
<dbReference type="STRING" id="1642646.ING2E5A_0584"/>
<keyword evidence="1" id="KW-0812">Transmembrane</keyword>
<dbReference type="AlphaFoldDB" id="A0A1G4G4G8"/>
<proteinExistence type="predicted"/>
<feature type="transmembrane region" description="Helical" evidence="1">
    <location>
        <begin position="856"/>
        <end position="874"/>
    </location>
</feature>
<protein>
    <submittedName>
        <fullName evidence="2">Nodulation protein NolG</fullName>
    </submittedName>
</protein>
<sequence>MRNLLRFALKNPVTISMIVFAILLLGKISYDRLSVDLLPDMNTPRLFVELEAGERPPEEIEKMFIENIESMAIRQSDVVQVSSVIRAGSARVTVEYLQNKDMDEAFLDLQKAMAPLSQNPDIESINITQHDPNTAPVMLIAMSHQSITDMAELRKMADSYIRNELIRLEGIAEVSLSGEERQVLTIETDPYTLRAFGITMEEIASRIESNNQSISGGRVSEMGLQYLVKSSSLFHSEADFENLIISYKPVEAASGGSGNGGQAPLFLREVATVKFENARPDNIVRINGERCIGLSVYKETQFNTVKAVELITAQLETIRQALPGYRFQVISNQGIFIRQAIGEVINSALLGMLLAVLVLFFFLRRVGTTLIVSLSIPISIIATFTMMYFNGLTLNVMTLSGLALGAGMLIDNVIVVIESIFRNREQGLERREAIINGTTEVAGAVIASTVTTIVVFIPIVYLHGASGELFKDLAWTVTFALLSSLFVALMVIPVLYDRLTGRENDRGETESVQFRKYSDYLRKFLGYRWWVIGGSAALLIISILLIPFVGTEFLPRTEGRDFTISVKLPEGTRLERTDAVVSNLEYLLHQISGDSLAVIYSHIGKGSSDNAVFEGEHTAMVKVILSDESQLLPAELIARFAEATASIEGLELTFKQDNHSLGTFLGEAEAPIVVEVKGEDLEEIAFLTEDVLLRMASVEGIYNVRSSMADGAPELNININRTMAGIHNISANTLVQQLEQQLQGHDVGKMDYKGEMRDIVIKVPDITRRELGELVIRNGNQEFRLNEIATITHSQAPKEIYRRNQNRINKIVADMDAGRSLDKMAREIRTAVADIGLSPGYSITVTGEEEKRAESMQSLLFALMLSVVLVYMVLASQYESLLHPFTILLTTPFGLVGALLFFLITRTPLNVMGAMGIIMLAGIAINNSILLVGRINQLKRTVGLTEAIVQAGQQRIRPIIMTTLTTILVLLPMTFDFGEGAAMRSSMAVAVIGGLVTSTLMSLVVIPCVYYLFEQMKERVKKLRSN</sequence>
<feature type="transmembrane region" description="Helical" evidence="1">
    <location>
        <begin position="987"/>
        <end position="1013"/>
    </location>
</feature>
<feature type="transmembrane region" description="Helical" evidence="1">
    <location>
        <begin position="344"/>
        <end position="363"/>
    </location>
</feature>
<reference evidence="2 3" key="1">
    <citation type="submission" date="2016-08" db="EMBL/GenBank/DDBJ databases">
        <authorList>
            <person name="Seilhamer J.J."/>
        </authorList>
    </citation>
    <scope>NUCLEOTIDE SEQUENCE [LARGE SCALE GENOMIC DNA]</scope>
    <source>
        <strain evidence="2">ING2-E5A</strain>
    </source>
</reference>
<evidence type="ECO:0000256" key="1">
    <source>
        <dbReference type="SAM" id="Phobius"/>
    </source>
</evidence>
<dbReference type="Proteomes" id="UP000178485">
    <property type="component" value="Chromosome i"/>
</dbReference>
<dbReference type="Gene3D" id="1.20.1640.10">
    <property type="entry name" value="Multidrug efflux transporter AcrB transmembrane domain"/>
    <property type="match status" value="2"/>
</dbReference>
<dbReference type="EMBL" id="LT608328">
    <property type="protein sequence ID" value="SCM55812.1"/>
    <property type="molecule type" value="Genomic_DNA"/>
</dbReference>
<feature type="transmembrane region" description="Helical" evidence="1">
    <location>
        <begin position="529"/>
        <end position="550"/>
    </location>
</feature>
<gene>
    <name evidence="2" type="primary">nolG1</name>
    <name evidence="2" type="ORF">ING2E5A_0584</name>
</gene>